<dbReference type="Gene3D" id="3.20.20.190">
    <property type="entry name" value="Phosphatidylinositol (PI) phosphodiesterase"/>
    <property type="match status" value="2"/>
</dbReference>
<evidence type="ECO:0000256" key="9">
    <source>
        <dbReference type="ARBA" id="ARBA00023136"/>
    </source>
</evidence>
<dbReference type="InterPro" id="IPR017946">
    <property type="entry name" value="PLC-like_Pdiesterase_TIM-brl"/>
</dbReference>
<dbReference type="GO" id="GO:0006644">
    <property type="term" value="P:phospholipid metabolic process"/>
    <property type="evidence" value="ECO:0007669"/>
    <property type="project" value="TreeGrafter"/>
</dbReference>
<dbReference type="GO" id="GO:0005886">
    <property type="term" value="C:plasma membrane"/>
    <property type="evidence" value="ECO:0007669"/>
    <property type="project" value="TreeGrafter"/>
</dbReference>
<feature type="domain" description="GP-PDE" evidence="16">
    <location>
        <begin position="778"/>
        <end position="1049"/>
    </location>
</feature>
<evidence type="ECO:0000256" key="3">
    <source>
        <dbReference type="ARBA" id="ARBA00022448"/>
    </source>
</evidence>
<evidence type="ECO:0000256" key="4">
    <source>
        <dbReference type="ARBA" id="ARBA00022461"/>
    </source>
</evidence>
<comment type="similarity">
    <text evidence="2 12">Belongs to the amiloride-sensitive sodium channel (TC 1.A.6) family.</text>
</comment>
<dbReference type="GO" id="GO:0005272">
    <property type="term" value="F:sodium channel activity"/>
    <property type="evidence" value="ECO:0007669"/>
    <property type="project" value="UniProtKB-KW"/>
</dbReference>
<keyword evidence="7" id="KW-0915">Sodium</keyword>
<dbReference type="PANTHER" id="PTHR46320:SF1">
    <property type="entry name" value="GLYCEROPHOSPHODIESTER PHOSPHODIESTERASE 1"/>
    <property type="match status" value="1"/>
</dbReference>
<evidence type="ECO:0000256" key="15">
    <source>
        <dbReference type="SAM" id="SignalP"/>
    </source>
</evidence>
<keyword evidence="5 12" id="KW-0812">Transmembrane</keyword>
<comment type="subcellular location">
    <subcellularLocation>
        <location evidence="1">Membrane</location>
        <topology evidence="1">Multi-pass membrane protein</topology>
    </subcellularLocation>
</comment>
<dbReference type="Gene3D" id="1.10.287.770">
    <property type="entry name" value="YojJ-like"/>
    <property type="match status" value="1"/>
</dbReference>
<accession>A0AAW1U8X6</accession>
<evidence type="ECO:0000256" key="1">
    <source>
        <dbReference type="ARBA" id="ARBA00004141"/>
    </source>
</evidence>
<organism evidence="17 18">
    <name type="scientific">Henosepilachna vigintioctopunctata</name>
    <dbReference type="NCBI Taxonomy" id="420089"/>
    <lineage>
        <taxon>Eukaryota</taxon>
        <taxon>Metazoa</taxon>
        <taxon>Ecdysozoa</taxon>
        <taxon>Arthropoda</taxon>
        <taxon>Hexapoda</taxon>
        <taxon>Insecta</taxon>
        <taxon>Pterygota</taxon>
        <taxon>Neoptera</taxon>
        <taxon>Endopterygota</taxon>
        <taxon>Coleoptera</taxon>
        <taxon>Polyphaga</taxon>
        <taxon>Cucujiformia</taxon>
        <taxon>Coccinelloidea</taxon>
        <taxon>Coccinellidae</taxon>
        <taxon>Epilachninae</taxon>
        <taxon>Epilachnini</taxon>
        <taxon>Henosepilachna</taxon>
    </lineage>
</organism>
<name>A0AAW1U8X6_9CUCU</name>
<evidence type="ECO:0000256" key="12">
    <source>
        <dbReference type="RuleBase" id="RU000679"/>
    </source>
</evidence>
<keyword evidence="9 14" id="KW-0472">Membrane</keyword>
<feature type="region of interest" description="Disordered" evidence="13">
    <location>
        <begin position="1041"/>
        <end position="1060"/>
    </location>
</feature>
<dbReference type="InterPro" id="IPR030395">
    <property type="entry name" value="GP_PDE_dom"/>
</dbReference>
<reference evidence="17 18" key="1">
    <citation type="submission" date="2023-03" db="EMBL/GenBank/DDBJ databases">
        <title>Genome insight into feeding habits of ladybird beetles.</title>
        <authorList>
            <person name="Li H.-S."/>
            <person name="Huang Y.-H."/>
            <person name="Pang H."/>
        </authorList>
    </citation>
    <scope>NUCLEOTIDE SEQUENCE [LARGE SCALE GENOMIC DNA]</scope>
    <source>
        <strain evidence="17">SYSU_2023b</strain>
        <tissue evidence="17">Whole body</tissue>
    </source>
</reference>
<feature type="signal peptide" evidence="15">
    <location>
        <begin position="1"/>
        <end position="17"/>
    </location>
</feature>
<dbReference type="EMBL" id="JARQZJ010000061">
    <property type="protein sequence ID" value="KAK9879010.1"/>
    <property type="molecule type" value="Genomic_DNA"/>
</dbReference>
<evidence type="ECO:0000256" key="10">
    <source>
        <dbReference type="ARBA" id="ARBA00023201"/>
    </source>
</evidence>
<dbReference type="PANTHER" id="PTHR46320">
    <property type="entry name" value="GLYCEROPHOSPHODIESTER PHOSPHODIESTERASE 1"/>
    <property type="match status" value="1"/>
</dbReference>
<evidence type="ECO:0000256" key="14">
    <source>
        <dbReference type="SAM" id="Phobius"/>
    </source>
</evidence>
<keyword evidence="10 12" id="KW-0739">Sodium transport</keyword>
<dbReference type="GO" id="GO:0008889">
    <property type="term" value="F:glycerophosphodiester phosphodiesterase activity"/>
    <property type="evidence" value="ECO:0007669"/>
    <property type="project" value="TreeGrafter"/>
</dbReference>
<evidence type="ECO:0000256" key="8">
    <source>
        <dbReference type="ARBA" id="ARBA00023065"/>
    </source>
</evidence>
<evidence type="ECO:0000256" key="2">
    <source>
        <dbReference type="ARBA" id="ARBA00007193"/>
    </source>
</evidence>
<dbReference type="Pfam" id="PF03009">
    <property type="entry name" value="GDPD"/>
    <property type="match status" value="2"/>
</dbReference>
<dbReference type="GO" id="GO:0070291">
    <property type="term" value="P:N-acylethanolamine metabolic process"/>
    <property type="evidence" value="ECO:0007669"/>
    <property type="project" value="TreeGrafter"/>
</dbReference>
<feature type="transmembrane region" description="Helical" evidence="14">
    <location>
        <begin position="969"/>
        <end position="989"/>
    </location>
</feature>
<evidence type="ECO:0000256" key="6">
    <source>
        <dbReference type="ARBA" id="ARBA00022989"/>
    </source>
</evidence>
<keyword evidence="4 12" id="KW-0894">Sodium channel</keyword>
<comment type="caution">
    <text evidence="17">The sequence shown here is derived from an EMBL/GenBank/DDBJ whole genome shotgun (WGS) entry which is preliminary data.</text>
</comment>
<keyword evidence="11 12" id="KW-0407">Ion channel</keyword>
<keyword evidence="18" id="KW-1185">Reference proteome</keyword>
<feature type="domain" description="GP-PDE" evidence="16">
    <location>
        <begin position="468"/>
        <end position="740"/>
    </location>
</feature>
<sequence length="1060" mass="122077">MFIVICALTAVVSLTSSSWKRYSENPTVVSLEKDYRNWLNLFPAVTGCFMKKVDDERAEEYIKRKWKVDNSSERFNYYMDFITIVSNISYHNLKDFGRFKNDMTLNNIDLLELASYVHPKLLGTLVTFEPKKKPKWTIIMTEIGICFSVNTKFAPFLEINVREERRRYGKEEIPILRCHYLNGLCYARYDSDPSLPVKYYVHSFLDVVHATIDEPIVVEQSQEMDISFQMQETTSSPTLRQLSPAQRKCRFHDEPQTKEVPIYSTSICYMLCRRDLALALCGCNPFFYVIGESGKVCDIDGMICLSKYIGKLTSNPSDLHCNCPQPCNLLIYLRQVPKITKWEFGYFDQRLTFRWGLIPPTTKYIRDVIFGLENLVASSGGTVSLFLGMSMIGLVEFFYLIIESVVKGYILLKKVNSETTKKDMKKENFQKIKQKKNVSVPPPSQEAVDAILGKDLCNVDSGNTEYVVRTVAHRGAALDAPENTLAAFSMCKAKGCDFIEFDVCLTADGVPVVFHDDSTQRMADVDLVIKNHKWKDLKDLNLSVKHPFKDRYPQTNIPTLDQTVNQLLAAGQRMFIDIKDNDTKMVKVIVDVFEKYPDLESRAIVTSFFPNIIYLIRRKNPKIVCSVSWRPYSFVYESFNYVQGPGPRRAKTWHQNCYLYVLDSLHEWLLPRLTYYLLGISVLLIQKDALGPKTVLDWKNKGVRLMAWTVNSPIEKQFLAKILKITYLTDTLTGLLLVLCVVAAVYYFRVPPPSTEVVESIIGKDIPDVKSPDDKSILKVVAHRGAILDVPENTLEAYSYCKKKGCNFIEFDVCLTADGVPIVFHDFTTGRLCNQDLEILTTNWKDLKKLNLSDKHPHKDDFPETRIPTLEETVSQLLADGQKMFIDLKYRDPKLVKVVLDIFKKHPDLYNQAIVTSFFPSAIYQIRRQDPKIVGAVAWCPHAIYFASKVSYVGGPLWKKTMIHIFDEILAWLLPKFIFFLAGFSVILLHRYAMDVKTVWDWRRRGVRVMGWTLNKPIEKEYCITQLEMPYLTDTLKDDDNVPPTELDKHMKSHYTNQQK</sequence>
<evidence type="ECO:0000313" key="17">
    <source>
        <dbReference type="EMBL" id="KAK9879010.1"/>
    </source>
</evidence>
<evidence type="ECO:0000256" key="11">
    <source>
        <dbReference type="ARBA" id="ARBA00023303"/>
    </source>
</evidence>
<evidence type="ECO:0000256" key="5">
    <source>
        <dbReference type="ARBA" id="ARBA00022692"/>
    </source>
</evidence>
<evidence type="ECO:0000256" key="7">
    <source>
        <dbReference type="ARBA" id="ARBA00023053"/>
    </source>
</evidence>
<proteinExistence type="inferred from homology"/>
<dbReference type="InterPro" id="IPR001873">
    <property type="entry name" value="ENaC"/>
</dbReference>
<dbReference type="SUPFAM" id="SSF51695">
    <property type="entry name" value="PLC-like phosphodiesterases"/>
    <property type="match status" value="2"/>
</dbReference>
<dbReference type="Proteomes" id="UP001431783">
    <property type="component" value="Unassembled WGS sequence"/>
</dbReference>
<feature type="chain" id="PRO_5043564957" description="GP-PDE domain-containing protein" evidence="15">
    <location>
        <begin position="18"/>
        <end position="1060"/>
    </location>
</feature>
<keyword evidence="3 12" id="KW-0813">Transport</keyword>
<dbReference type="Pfam" id="PF00858">
    <property type="entry name" value="ASC"/>
    <property type="match status" value="1"/>
</dbReference>
<evidence type="ECO:0000259" key="16">
    <source>
        <dbReference type="PROSITE" id="PS51704"/>
    </source>
</evidence>
<dbReference type="Gene3D" id="1.10.287.820">
    <property type="entry name" value="Acid-sensing ion channel domain"/>
    <property type="match status" value="1"/>
</dbReference>
<dbReference type="PROSITE" id="PS51704">
    <property type="entry name" value="GP_PDE"/>
    <property type="match status" value="2"/>
</dbReference>
<evidence type="ECO:0000256" key="13">
    <source>
        <dbReference type="SAM" id="MobiDB-lite"/>
    </source>
</evidence>
<protein>
    <recommendedName>
        <fullName evidence="16">GP-PDE domain-containing protein</fullName>
    </recommendedName>
</protein>
<dbReference type="AlphaFoldDB" id="A0AAW1U8X6"/>
<dbReference type="GO" id="GO:0006580">
    <property type="term" value="P:ethanolamine metabolic process"/>
    <property type="evidence" value="ECO:0007669"/>
    <property type="project" value="TreeGrafter"/>
</dbReference>
<keyword evidence="6 14" id="KW-1133">Transmembrane helix</keyword>
<keyword evidence="15" id="KW-0732">Signal</keyword>
<gene>
    <name evidence="17" type="ORF">WA026_003824</name>
</gene>
<evidence type="ECO:0000313" key="18">
    <source>
        <dbReference type="Proteomes" id="UP001431783"/>
    </source>
</evidence>
<keyword evidence="8 12" id="KW-0406">Ion transport</keyword>
<feature type="transmembrane region" description="Helical" evidence="14">
    <location>
        <begin position="725"/>
        <end position="748"/>
    </location>
</feature>
<dbReference type="CDD" id="cd08573">
    <property type="entry name" value="GDPD_GDE1"/>
    <property type="match status" value="1"/>
</dbReference>
<feature type="compositionally biased region" description="Basic and acidic residues" evidence="13">
    <location>
        <begin position="1041"/>
        <end position="1050"/>
    </location>
</feature>
<dbReference type="PROSITE" id="PS50007">
    <property type="entry name" value="PIPLC_X_DOMAIN"/>
    <property type="match status" value="1"/>
</dbReference>